<keyword evidence="3" id="KW-1185">Reference proteome</keyword>
<dbReference type="PANTHER" id="PTHR45947:SF3">
    <property type="entry name" value="SULFOQUINOVOSYL TRANSFERASE SQD2"/>
    <property type="match status" value="1"/>
</dbReference>
<dbReference type="PANTHER" id="PTHR45947">
    <property type="entry name" value="SULFOQUINOVOSYL TRANSFERASE SQD2"/>
    <property type="match status" value="1"/>
</dbReference>
<dbReference type="OrthoDB" id="9790710at2"/>
<feature type="domain" description="Glycosyl transferase family 1" evidence="1">
    <location>
        <begin position="196"/>
        <end position="346"/>
    </location>
</feature>
<accession>A0A4U1CML1</accession>
<evidence type="ECO:0000259" key="1">
    <source>
        <dbReference type="Pfam" id="PF00534"/>
    </source>
</evidence>
<proteinExistence type="predicted"/>
<dbReference type="CDD" id="cd03801">
    <property type="entry name" value="GT4_PimA-like"/>
    <property type="match status" value="1"/>
</dbReference>
<dbReference type="InterPro" id="IPR050194">
    <property type="entry name" value="Glycosyltransferase_grp1"/>
</dbReference>
<dbReference type="Proteomes" id="UP000307244">
    <property type="component" value="Unassembled WGS sequence"/>
</dbReference>
<dbReference type="GO" id="GO:0016757">
    <property type="term" value="F:glycosyltransferase activity"/>
    <property type="evidence" value="ECO:0007669"/>
    <property type="project" value="InterPro"/>
</dbReference>
<evidence type="ECO:0000313" key="3">
    <source>
        <dbReference type="Proteomes" id="UP000307244"/>
    </source>
</evidence>
<gene>
    <name evidence="2" type="ORF">FA047_00650</name>
</gene>
<reference evidence="2 3" key="1">
    <citation type="submission" date="2019-04" db="EMBL/GenBank/DDBJ databases">
        <title>Pedobacter sp. RP-3-15 sp. nov., isolated from Arctic soil.</title>
        <authorList>
            <person name="Dahal R.H."/>
            <person name="Kim D.-U."/>
        </authorList>
    </citation>
    <scope>NUCLEOTIDE SEQUENCE [LARGE SCALE GENOMIC DNA]</scope>
    <source>
        <strain evidence="2 3">RP-3-15</strain>
    </source>
</reference>
<dbReference type="RefSeq" id="WP_136834064.1">
    <property type="nucleotide sequence ID" value="NZ_SWBQ01000001.1"/>
</dbReference>
<protein>
    <submittedName>
        <fullName evidence="2">Glycosyltransferase family 4 protein</fullName>
    </submittedName>
</protein>
<dbReference type="InterPro" id="IPR001296">
    <property type="entry name" value="Glyco_trans_1"/>
</dbReference>
<dbReference type="EMBL" id="SWBQ01000001">
    <property type="protein sequence ID" value="TKC08643.1"/>
    <property type="molecule type" value="Genomic_DNA"/>
</dbReference>
<organism evidence="2 3">
    <name type="scientific">Pedobacter frigoris</name>
    <dbReference type="NCBI Taxonomy" id="2571272"/>
    <lineage>
        <taxon>Bacteria</taxon>
        <taxon>Pseudomonadati</taxon>
        <taxon>Bacteroidota</taxon>
        <taxon>Sphingobacteriia</taxon>
        <taxon>Sphingobacteriales</taxon>
        <taxon>Sphingobacteriaceae</taxon>
        <taxon>Pedobacter</taxon>
    </lineage>
</organism>
<dbReference type="SUPFAM" id="SSF53756">
    <property type="entry name" value="UDP-Glycosyltransferase/glycogen phosphorylase"/>
    <property type="match status" value="1"/>
</dbReference>
<keyword evidence="2" id="KW-0808">Transferase</keyword>
<evidence type="ECO:0000313" key="2">
    <source>
        <dbReference type="EMBL" id="TKC08643.1"/>
    </source>
</evidence>
<dbReference type="Gene3D" id="3.40.50.2000">
    <property type="entry name" value="Glycogen Phosphorylase B"/>
    <property type="match status" value="2"/>
</dbReference>
<dbReference type="AlphaFoldDB" id="A0A4U1CML1"/>
<comment type="caution">
    <text evidence="2">The sequence shown here is derived from an EMBL/GenBank/DDBJ whole genome shotgun (WGS) entry which is preliminary data.</text>
</comment>
<name>A0A4U1CML1_9SPHI</name>
<dbReference type="Pfam" id="PF00534">
    <property type="entry name" value="Glycos_transf_1"/>
    <property type="match status" value="1"/>
</dbReference>
<sequence>MKTIQLAIVVSHPIPYYTPVFRELAKSIRLKVFYTAGNEQFYDFGFQRNMQWDANLLQGYDHQFLTNTGRQHHYIHFFRIKNPDAIEAIKLFNPQHLLIYGWAYYSHLSIIRYFKNKVKISFRGDSNLLNSSSGLKHLFKKIALRWIYKHIDQAFFTGTHSKIYFKAYGLKESQLFFAPHAIDNQKFATVPHGSEKQTLRDKLGLQNDNILILFAGKFNPNKNPRLLLNAFLRIKSEHLILLFVGSGILEHKLKETVRKRQNSKVHFLPFQDQDYMPGIYQACDLFCMPSNHETWGLAINEAMAAGKAILASDHIGCAIDLIRESNGKTFKRGDITDLQEKLELLMVRKSDLTERGLASKSIIAKWDFNTQINNMLYAFK</sequence>